<dbReference type="EMBL" id="LBIC01000007">
    <property type="protein sequence ID" value="KKW91293.1"/>
    <property type="molecule type" value="Genomic_DNA"/>
</dbReference>
<dbReference type="STRING" id="56193.YP76_17175"/>
<protein>
    <recommendedName>
        <fullName evidence="3">Cupin</fullName>
    </recommendedName>
</protein>
<evidence type="ECO:0000313" key="1">
    <source>
        <dbReference type="EMBL" id="KKW91293.1"/>
    </source>
</evidence>
<dbReference type="InterPro" id="IPR014710">
    <property type="entry name" value="RmlC-like_jellyroll"/>
</dbReference>
<evidence type="ECO:0008006" key="3">
    <source>
        <dbReference type="Google" id="ProtNLM"/>
    </source>
</evidence>
<dbReference type="InterPro" id="IPR011051">
    <property type="entry name" value="RmlC_Cupin_sf"/>
</dbReference>
<dbReference type="Proteomes" id="UP000033874">
    <property type="component" value="Unassembled WGS sequence"/>
</dbReference>
<organism evidence="1 2">
    <name type="scientific">Sphingobium chungbukense</name>
    <dbReference type="NCBI Taxonomy" id="56193"/>
    <lineage>
        <taxon>Bacteria</taxon>
        <taxon>Pseudomonadati</taxon>
        <taxon>Pseudomonadota</taxon>
        <taxon>Alphaproteobacteria</taxon>
        <taxon>Sphingomonadales</taxon>
        <taxon>Sphingomonadaceae</taxon>
        <taxon>Sphingobium</taxon>
    </lineage>
</organism>
<dbReference type="AlphaFoldDB" id="A0A0M3AMY1"/>
<accession>A0A0M3AMY1</accession>
<name>A0A0M3AMY1_9SPHN</name>
<gene>
    <name evidence="1" type="ORF">YP76_17175</name>
</gene>
<dbReference type="PATRIC" id="fig|56193.3.peg.3597"/>
<proteinExistence type="predicted"/>
<dbReference type="SUPFAM" id="SSF51182">
    <property type="entry name" value="RmlC-like cupins"/>
    <property type="match status" value="1"/>
</dbReference>
<keyword evidence="2" id="KW-1185">Reference proteome</keyword>
<dbReference type="RefSeq" id="WP_046764808.1">
    <property type="nucleotide sequence ID" value="NZ_LBIC01000007.1"/>
</dbReference>
<dbReference type="Gene3D" id="2.60.120.10">
    <property type="entry name" value="Jelly Rolls"/>
    <property type="match status" value="1"/>
</dbReference>
<evidence type="ECO:0000313" key="2">
    <source>
        <dbReference type="Proteomes" id="UP000033874"/>
    </source>
</evidence>
<comment type="caution">
    <text evidence="1">The sequence shown here is derived from an EMBL/GenBank/DDBJ whole genome shotgun (WGS) entry which is preliminary data.</text>
</comment>
<reference evidence="1 2" key="1">
    <citation type="submission" date="2015-04" db="EMBL/GenBank/DDBJ databases">
        <title>Genome sequence of aromatic hydrocarbons-degrading Sphingobium chungbukense DJ77.</title>
        <authorList>
            <person name="Kim Y.-C."/>
            <person name="Chae J.-C."/>
        </authorList>
    </citation>
    <scope>NUCLEOTIDE SEQUENCE [LARGE SCALE GENOMIC DNA]</scope>
    <source>
        <strain evidence="1 2">DJ77</strain>
    </source>
</reference>
<sequence length="147" mass="16631">MAIGLAPAARSIFEAHDIDHAALDQAPLFDLPFNPGVRIRGYSAINQPNCQIIIEDFMPGDEFVWTFAHDEIQYAISGEMEVEVYMPPLYSEMVRATIRAGTVYSYPVGARKHVRITSKEPFRHICFCPPSPDYPFPTLEEIRNGRT</sequence>